<keyword evidence="2" id="KW-0677">Repeat</keyword>
<keyword evidence="4" id="KW-0697">Rotamase</keyword>
<sequence length="329" mass="37531">MSEVVIMNGATARVQQFLTPRDDGWRCSMMSPYQRLACQMQDISGDGGVLKKLLKDGTGEMVPRNASVSVLFSGFLEYSDQPFTTNVNMKKPRMMKLGEDITLLGLQIALLSMKQGEFSRFLFHPKYAYGELGCPPVIPPSATLLFEVHLLEFLDSAEVDEFFDLSQDEQQNVPFSKMLKVIDVQRLFGNNLFKNKNYEDAKYRYKQAVTVLMDHKICCELERHKADRRKLLLFLNLSVTYLRLICPAKALHYGKMALTIDAHNAKALFRCGQASLDLGDIESAKNFLLMAQTEKPFDPDINALLKNVVSCYREYAEKEKEMCVRMFPK</sequence>
<dbReference type="Pfam" id="PF00254">
    <property type="entry name" value="FKBP_C"/>
    <property type="match status" value="1"/>
</dbReference>
<dbReference type="SUPFAM" id="SSF54534">
    <property type="entry name" value="FKBP-like"/>
    <property type="match status" value="1"/>
</dbReference>
<comment type="catalytic activity">
    <reaction evidence="4">
        <text>[protein]-peptidylproline (omega=180) = [protein]-peptidylproline (omega=0)</text>
        <dbReference type="Rhea" id="RHEA:16237"/>
        <dbReference type="Rhea" id="RHEA-COMP:10747"/>
        <dbReference type="Rhea" id="RHEA-COMP:10748"/>
        <dbReference type="ChEBI" id="CHEBI:83833"/>
        <dbReference type="ChEBI" id="CHEBI:83834"/>
        <dbReference type="EC" id="5.2.1.8"/>
    </reaction>
</comment>
<evidence type="ECO:0000256" key="3">
    <source>
        <dbReference type="ARBA" id="ARBA00022803"/>
    </source>
</evidence>
<dbReference type="Pfam" id="PF14559">
    <property type="entry name" value="TPR_19"/>
    <property type="match status" value="1"/>
</dbReference>
<keyword evidence="4 6" id="KW-0413">Isomerase</keyword>
<dbReference type="InterPro" id="IPR011990">
    <property type="entry name" value="TPR-like_helical_dom_sf"/>
</dbReference>
<dbReference type="InterPro" id="IPR046357">
    <property type="entry name" value="PPIase_dom_sf"/>
</dbReference>
<dbReference type="SUPFAM" id="SSF48452">
    <property type="entry name" value="TPR-like"/>
    <property type="match status" value="1"/>
</dbReference>
<gene>
    <name evidence="6" type="primary">Fkbp6</name>
    <name evidence="6" type="ORF">GTO92_0001845</name>
</gene>
<dbReference type="GO" id="GO:0016853">
    <property type="term" value="F:isomerase activity"/>
    <property type="evidence" value="ECO:0007669"/>
    <property type="project" value="UniProtKB-KW"/>
</dbReference>
<evidence type="ECO:0000256" key="2">
    <source>
        <dbReference type="ARBA" id="ARBA00022737"/>
    </source>
</evidence>
<evidence type="ECO:0000259" key="5">
    <source>
        <dbReference type="PROSITE" id="PS50059"/>
    </source>
</evidence>
<evidence type="ECO:0000313" key="6">
    <source>
        <dbReference type="EMBL" id="MBN3293929.1"/>
    </source>
</evidence>
<dbReference type="PANTHER" id="PTHR46674">
    <property type="entry name" value="INACTIVE PEPTIDYL-PROLYL CIS-TRANS ISOMERASE FKBP6"/>
    <property type="match status" value="1"/>
</dbReference>
<keyword evidence="3" id="KW-0802">TPR repeat</keyword>
<reference evidence="6" key="1">
    <citation type="journal article" date="2021" name="Cell">
        <title>Tracing the genetic footprints of vertebrate landing in non-teleost ray-finned fishes.</title>
        <authorList>
            <person name="Bi X."/>
            <person name="Wang K."/>
            <person name="Yang L."/>
            <person name="Pan H."/>
            <person name="Jiang H."/>
            <person name="Wei Q."/>
            <person name="Fang M."/>
            <person name="Yu H."/>
            <person name="Zhu C."/>
            <person name="Cai Y."/>
            <person name="He Y."/>
            <person name="Gan X."/>
            <person name="Zeng H."/>
            <person name="Yu D."/>
            <person name="Zhu Y."/>
            <person name="Jiang H."/>
            <person name="Qiu Q."/>
            <person name="Yang H."/>
            <person name="Zhang Y.E."/>
            <person name="Wang W."/>
            <person name="Zhu M."/>
            <person name="He S."/>
            <person name="Zhang G."/>
        </authorList>
    </citation>
    <scope>NUCLEOTIDE SEQUENCE</scope>
    <source>
        <strain evidence="6">Bchr_001</strain>
    </source>
</reference>
<name>A0ABS2Z626_POLSE</name>
<dbReference type="RefSeq" id="XP_039610939.1">
    <property type="nucleotide sequence ID" value="XM_039755005.1"/>
</dbReference>
<feature type="non-terminal residue" evidence="6">
    <location>
        <position position="329"/>
    </location>
</feature>
<proteinExistence type="inferred from homology"/>
<dbReference type="PROSITE" id="PS50059">
    <property type="entry name" value="FKBP_PPIASE"/>
    <property type="match status" value="1"/>
</dbReference>
<dbReference type="InterPro" id="IPR042282">
    <property type="entry name" value="FKBP6/shu"/>
</dbReference>
<protein>
    <recommendedName>
        <fullName evidence="4">peptidylprolyl isomerase</fullName>
        <ecNumber evidence="4">5.2.1.8</ecNumber>
    </recommendedName>
</protein>
<evidence type="ECO:0000256" key="1">
    <source>
        <dbReference type="ARBA" id="ARBA00009648"/>
    </source>
</evidence>
<dbReference type="GeneID" id="120530583"/>
<comment type="caution">
    <text evidence="6">The sequence shown here is derived from an EMBL/GenBank/DDBJ whole genome shotgun (WGS) entry which is preliminary data.</text>
</comment>
<dbReference type="EC" id="5.2.1.8" evidence="4"/>
<evidence type="ECO:0000313" key="7">
    <source>
        <dbReference type="Proteomes" id="UP001166052"/>
    </source>
</evidence>
<organism evidence="6 7">
    <name type="scientific">Polypterus senegalus</name>
    <name type="common">Senegal bichir</name>
    <dbReference type="NCBI Taxonomy" id="55291"/>
    <lineage>
        <taxon>Eukaryota</taxon>
        <taxon>Metazoa</taxon>
        <taxon>Chordata</taxon>
        <taxon>Craniata</taxon>
        <taxon>Vertebrata</taxon>
        <taxon>Euteleostomi</taxon>
        <taxon>Actinopterygii</taxon>
        <taxon>Polypteriformes</taxon>
        <taxon>Polypteridae</taxon>
        <taxon>Polypterus</taxon>
    </lineage>
</organism>
<feature type="domain" description="PPIase FKBP-type" evidence="5">
    <location>
        <begin position="65"/>
        <end position="154"/>
    </location>
</feature>
<dbReference type="PANTHER" id="PTHR46674:SF1">
    <property type="entry name" value="INACTIVE PEPTIDYL-PROLYL CIS-TRANS ISOMERASE FKBP6"/>
    <property type="match status" value="1"/>
</dbReference>
<accession>A0ABS2Z626</accession>
<dbReference type="InterPro" id="IPR001179">
    <property type="entry name" value="PPIase_FKBP_dom"/>
</dbReference>
<evidence type="ECO:0000256" key="4">
    <source>
        <dbReference type="PROSITE-ProRule" id="PRU00277"/>
    </source>
</evidence>
<keyword evidence="7" id="KW-1185">Reference proteome</keyword>
<feature type="non-terminal residue" evidence="6">
    <location>
        <position position="1"/>
    </location>
</feature>
<dbReference type="EMBL" id="JAAWVN010023947">
    <property type="protein sequence ID" value="MBN3293929.1"/>
    <property type="molecule type" value="Genomic_DNA"/>
</dbReference>
<comment type="similarity">
    <text evidence="1">Belongs to the FKBP6 family.</text>
</comment>
<dbReference type="Gene3D" id="3.10.50.40">
    <property type="match status" value="1"/>
</dbReference>
<dbReference type="Proteomes" id="UP001166052">
    <property type="component" value="Unassembled WGS sequence"/>
</dbReference>
<dbReference type="Gene3D" id="1.25.40.10">
    <property type="entry name" value="Tetratricopeptide repeat domain"/>
    <property type="match status" value="1"/>
</dbReference>